<keyword evidence="1" id="KW-0472">Membrane</keyword>
<protein>
    <submittedName>
        <fullName evidence="2">Uncharacterized protein</fullName>
    </submittedName>
</protein>
<accession>A0A9Q1GW10</accession>
<reference evidence="2" key="1">
    <citation type="submission" date="2022-04" db="EMBL/GenBank/DDBJ databases">
        <title>Carnegiea gigantea Genome sequencing and assembly v2.</title>
        <authorList>
            <person name="Copetti D."/>
            <person name="Sanderson M.J."/>
            <person name="Burquez A."/>
            <person name="Wojciechowski M.F."/>
        </authorList>
    </citation>
    <scope>NUCLEOTIDE SEQUENCE</scope>
    <source>
        <strain evidence="2">SGP5-SGP5p</strain>
        <tissue evidence="2">Aerial part</tissue>
    </source>
</reference>
<dbReference type="EMBL" id="JAKOGI010001344">
    <property type="protein sequence ID" value="KAJ8426135.1"/>
    <property type="molecule type" value="Genomic_DNA"/>
</dbReference>
<dbReference type="Proteomes" id="UP001153076">
    <property type="component" value="Unassembled WGS sequence"/>
</dbReference>
<organism evidence="2 3">
    <name type="scientific">Carnegiea gigantea</name>
    <dbReference type="NCBI Taxonomy" id="171969"/>
    <lineage>
        <taxon>Eukaryota</taxon>
        <taxon>Viridiplantae</taxon>
        <taxon>Streptophyta</taxon>
        <taxon>Embryophyta</taxon>
        <taxon>Tracheophyta</taxon>
        <taxon>Spermatophyta</taxon>
        <taxon>Magnoliopsida</taxon>
        <taxon>eudicotyledons</taxon>
        <taxon>Gunneridae</taxon>
        <taxon>Pentapetalae</taxon>
        <taxon>Caryophyllales</taxon>
        <taxon>Cactineae</taxon>
        <taxon>Cactaceae</taxon>
        <taxon>Cactoideae</taxon>
        <taxon>Echinocereeae</taxon>
        <taxon>Carnegiea</taxon>
    </lineage>
</organism>
<gene>
    <name evidence="2" type="ORF">Cgig2_022432</name>
</gene>
<comment type="caution">
    <text evidence="2">The sequence shown here is derived from an EMBL/GenBank/DDBJ whole genome shotgun (WGS) entry which is preliminary data.</text>
</comment>
<dbReference type="AlphaFoldDB" id="A0A9Q1GW10"/>
<evidence type="ECO:0000313" key="3">
    <source>
        <dbReference type="Proteomes" id="UP001153076"/>
    </source>
</evidence>
<sequence>MDLINTFEGDGQYRRQYIRCLKRPADIIPTQGDKYRRHTNCHKRKCKHFQWVDDCLTTAEKISVRTLEAQNRSLQDDVLIAIATIRRYMDAEMGMKLLLQDAIRGQLMSMCISIRTLEAQNRSLWADVTATATMYRHMDAKMGVKLLLQDAIRGQLMSICVCVTAFIVYVMIFTGVLI</sequence>
<feature type="transmembrane region" description="Helical" evidence="1">
    <location>
        <begin position="156"/>
        <end position="177"/>
    </location>
</feature>
<proteinExistence type="predicted"/>
<keyword evidence="3" id="KW-1185">Reference proteome</keyword>
<keyword evidence="1" id="KW-0812">Transmembrane</keyword>
<name>A0A9Q1GW10_9CARY</name>
<evidence type="ECO:0000313" key="2">
    <source>
        <dbReference type="EMBL" id="KAJ8426135.1"/>
    </source>
</evidence>
<keyword evidence="1" id="KW-1133">Transmembrane helix</keyword>
<evidence type="ECO:0000256" key="1">
    <source>
        <dbReference type="SAM" id="Phobius"/>
    </source>
</evidence>